<proteinExistence type="predicted"/>
<feature type="region of interest" description="Disordered" evidence="1">
    <location>
        <begin position="226"/>
        <end position="246"/>
    </location>
</feature>
<feature type="compositionally biased region" description="Acidic residues" evidence="1">
    <location>
        <begin position="305"/>
        <end position="323"/>
    </location>
</feature>
<organism evidence="2 3">
    <name type="scientific">Thanatephorus cucumeris (strain AG1-IB / isolate 7/3/14)</name>
    <name type="common">Lettuce bottom rot fungus</name>
    <name type="synonym">Rhizoctonia solani</name>
    <dbReference type="NCBI Taxonomy" id="1108050"/>
    <lineage>
        <taxon>Eukaryota</taxon>
        <taxon>Fungi</taxon>
        <taxon>Dikarya</taxon>
        <taxon>Basidiomycota</taxon>
        <taxon>Agaricomycotina</taxon>
        <taxon>Agaricomycetes</taxon>
        <taxon>Cantharellales</taxon>
        <taxon>Ceratobasidiaceae</taxon>
        <taxon>Rhizoctonia</taxon>
        <taxon>Rhizoctonia solani AG-1</taxon>
    </lineage>
</organism>
<sequence>MPPSPTINRTAEEWPAPLLSNQYKRQMQRNRPLWYQGHPLDTAPKCFTPGRRDHVPLIRDWVTYHRVAAKKAAWMGKVFSHKYYKTNGAIWAWSDPANALLISLFTSDTMEAIEFAISSDPFQVPHVVVTHSPGEDPRYLDTHGNPDQLTDAPSTIAPSLWGCTPRQSFTGPTGMDQLLLPPRMAMCYERDDYSDLCAAATINRQNIFHRVSIQFNEGLRRARARRQRERECGRDTDPKNISGSHTTISNAYSEETDFEPTIRTKVNARGFSDTDAAASLMARGIVFHPQADDLALMAESAIISEDSDDEEGDDDGSSFVDLE</sequence>
<dbReference type="EMBL" id="CAOJ01006983">
    <property type="protein sequence ID" value="CCO30792.1"/>
    <property type="molecule type" value="Genomic_DNA"/>
</dbReference>
<feature type="compositionally biased region" description="Basic and acidic residues" evidence="1">
    <location>
        <begin position="228"/>
        <end position="238"/>
    </location>
</feature>
<dbReference type="HOGENOM" id="CLU_861017_0_0_1"/>
<protein>
    <submittedName>
        <fullName evidence="2">Uncharacterized protein</fullName>
    </submittedName>
</protein>
<comment type="caution">
    <text evidence="2">The sequence shown here is derived from an EMBL/GenBank/DDBJ whole genome shotgun (WGS) entry which is preliminary data.</text>
</comment>
<evidence type="ECO:0000313" key="3">
    <source>
        <dbReference type="Proteomes" id="UP000012065"/>
    </source>
</evidence>
<dbReference type="AlphaFoldDB" id="M5C4G9"/>
<dbReference type="Proteomes" id="UP000012065">
    <property type="component" value="Unassembled WGS sequence"/>
</dbReference>
<reference evidence="2 3" key="1">
    <citation type="journal article" date="2013" name="J. Biotechnol.">
        <title>Establishment and interpretation of the genome sequence of the phytopathogenic fungus Rhizoctonia solani AG1-IB isolate 7/3/14.</title>
        <authorList>
            <person name="Wibberg D.W."/>
            <person name="Jelonek L.J."/>
            <person name="Rupp O.R."/>
            <person name="Hennig M.H."/>
            <person name="Eikmeyer F.E."/>
            <person name="Goesmann A.G."/>
            <person name="Hartmann A.H."/>
            <person name="Borriss R.B."/>
            <person name="Grosch R.G."/>
            <person name="Puehler A.P."/>
            <person name="Schlueter A.S."/>
        </authorList>
    </citation>
    <scope>NUCLEOTIDE SEQUENCE [LARGE SCALE GENOMIC DNA]</scope>
    <source>
        <strain evidence="3">AG1-IB / isolate 7/3/14</strain>
    </source>
</reference>
<gene>
    <name evidence="2" type="ORF">BN14_04824</name>
</gene>
<feature type="region of interest" description="Disordered" evidence="1">
    <location>
        <begin position="302"/>
        <end position="323"/>
    </location>
</feature>
<accession>M5C4G9</accession>
<evidence type="ECO:0000256" key="1">
    <source>
        <dbReference type="SAM" id="MobiDB-lite"/>
    </source>
</evidence>
<name>M5C4G9_THACB</name>
<evidence type="ECO:0000313" key="2">
    <source>
        <dbReference type="EMBL" id="CCO30792.1"/>
    </source>
</evidence>